<comment type="caution">
    <text evidence="3">The sequence shown here is derived from an EMBL/GenBank/DDBJ whole genome shotgun (WGS) entry which is preliminary data.</text>
</comment>
<feature type="chain" id="PRO_5045512745" description="Lipoprotein" evidence="2">
    <location>
        <begin position="31"/>
        <end position="181"/>
    </location>
</feature>
<reference evidence="4" key="1">
    <citation type="submission" date="2023-07" db="EMBL/GenBank/DDBJ databases">
        <title>Whole genome shotgun sequence of Streptomyces nojiriensis NBRC 13794.</title>
        <authorList>
            <person name="Komaki H."/>
            <person name="Tamura T."/>
        </authorList>
    </citation>
    <scope>NUCLEOTIDE SEQUENCE [LARGE SCALE GENOMIC DNA]</scope>
    <source>
        <strain evidence="4">NBRC 13794</strain>
    </source>
</reference>
<dbReference type="EMBL" id="BNEC01000005">
    <property type="protein sequence ID" value="GHI73570.1"/>
    <property type="molecule type" value="Genomic_DNA"/>
</dbReference>
<name>A0ABQ3SZJ9_9ACTN</name>
<feature type="compositionally biased region" description="Basic and acidic residues" evidence="1">
    <location>
        <begin position="91"/>
        <end position="109"/>
    </location>
</feature>
<organism evidence="3 4">
    <name type="scientific">Streptomyces nojiriensis</name>
    <dbReference type="NCBI Taxonomy" id="66374"/>
    <lineage>
        <taxon>Bacteria</taxon>
        <taxon>Bacillati</taxon>
        <taxon>Actinomycetota</taxon>
        <taxon>Actinomycetes</taxon>
        <taxon>Kitasatosporales</taxon>
        <taxon>Streptomycetaceae</taxon>
        <taxon>Streptomyces</taxon>
    </lineage>
</organism>
<keyword evidence="2" id="KW-0732">Signal</keyword>
<feature type="compositionally biased region" description="Low complexity" evidence="1">
    <location>
        <begin position="29"/>
        <end position="56"/>
    </location>
</feature>
<evidence type="ECO:0000313" key="3">
    <source>
        <dbReference type="EMBL" id="GHI73570.1"/>
    </source>
</evidence>
<accession>A0ABQ3SZJ9</accession>
<feature type="region of interest" description="Disordered" evidence="1">
    <location>
        <begin position="79"/>
        <end position="116"/>
    </location>
</feature>
<evidence type="ECO:0000256" key="2">
    <source>
        <dbReference type="SAM" id="SignalP"/>
    </source>
</evidence>
<feature type="region of interest" description="Disordered" evidence="1">
    <location>
        <begin position="25"/>
        <end position="62"/>
    </location>
</feature>
<evidence type="ECO:0000313" key="4">
    <source>
        <dbReference type="Proteomes" id="UP000613974"/>
    </source>
</evidence>
<gene>
    <name evidence="3" type="ORF">Snoj_74880</name>
</gene>
<keyword evidence="4" id="KW-1185">Reference proteome</keyword>
<feature type="signal peptide" evidence="2">
    <location>
        <begin position="1"/>
        <end position="30"/>
    </location>
</feature>
<dbReference type="Proteomes" id="UP000613974">
    <property type="component" value="Unassembled WGS sequence"/>
</dbReference>
<protein>
    <recommendedName>
        <fullName evidence="5">Lipoprotein</fullName>
    </recommendedName>
</protein>
<dbReference type="PROSITE" id="PS51257">
    <property type="entry name" value="PROKAR_LIPOPROTEIN"/>
    <property type="match status" value="1"/>
</dbReference>
<proteinExistence type="predicted"/>
<evidence type="ECO:0000256" key="1">
    <source>
        <dbReference type="SAM" id="MobiDB-lite"/>
    </source>
</evidence>
<evidence type="ECO:0008006" key="5">
    <source>
        <dbReference type="Google" id="ProtNLM"/>
    </source>
</evidence>
<sequence length="181" mass="18522">MPFRRARSVAAPALLSAIFLLSGCAGEDSASPSPSSSPSVSGSVSPSAAAPQSGQAKGAVDPKQADFFRCLKEKGLPMKETDSGIPVVDSSKADPAKVKEAESACDSRRSVPPVTPEQLAQAKTFTACMRSNGVADFPDPDPKTAEHDMEKLRLKESPEGFAALQKCGGKGGSLTGGQSAG</sequence>